<dbReference type="AlphaFoldDB" id="A0A7X3CMD4"/>
<evidence type="ECO:0000256" key="4">
    <source>
        <dbReference type="ARBA" id="ARBA00022475"/>
    </source>
</evidence>
<feature type="transmembrane region" description="Helical" evidence="8">
    <location>
        <begin position="56"/>
        <end position="78"/>
    </location>
</feature>
<evidence type="ECO:0000256" key="7">
    <source>
        <dbReference type="ARBA" id="ARBA00023136"/>
    </source>
</evidence>
<feature type="transmembrane region" description="Helical" evidence="8">
    <location>
        <begin position="21"/>
        <end position="50"/>
    </location>
</feature>
<evidence type="ECO:0000256" key="8">
    <source>
        <dbReference type="SAM" id="Phobius"/>
    </source>
</evidence>
<dbReference type="PANTHER" id="PTHR34979:SF1">
    <property type="entry name" value="INNER MEMBRANE PROTEIN YGAZ"/>
    <property type="match status" value="1"/>
</dbReference>
<dbReference type="Proteomes" id="UP000447876">
    <property type="component" value="Unassembled WGS sequence"/>
</dbReference>
<comment type="similarity">
    <text evidence="2">Belongs to the AzlC family.</text>
</comment>
<feature type="transmembrane region" description="Helical" evidence="8">
    <location>
        <begin position="160"/>
        <end position="178"/>
    </location>
</feature>
<reference evidence="9 10" key="1">
    <citation type="submission" date="2019-11" db="EMBL/GenBank/DDBJ databases">
        <title>Draft genome sequences of five Paenibacillus species of dairy origin.</title>
        <authorList>
            <person name="Olajide A.M."/>
            <person name="Chen S."/>
            <person name="Lapointe G."/>
        </authorList>
    </citation>
    <scope>NUCLEOTIDE SEQUENCE [LARGE SCALE GENOMIC DNA]</scope>
    <source>
        <strain evidence="9 10">12CR55</strain>
    </source>
</reference>
<dbReference type="GO" id="GO:1903785">
    <property type="term" value="P:L-valine transmembrane transport"/>
    <property type="evidence" value="ECO:0007669"/>
    <property type="project" value="TreeGrafter"/>
</dbReference>
<sequence>MSRRDRVALALKDVLPIMLAYFPLSITFGVLAAASGVPWHTSIFSSIWIYSGGAQFMLISMLDTATAPATIIATILLVNMRHILYGATMGPNLAHWREPLKWLAAVGLTDESFVVTYNRAAAGEKLAPSYYLTFALAAYGSWIAGTVVGAGIGGIVPSEAAAVLSFALPALFLALLFAGERTLPHLLAACTGAGLATLAGLMNLGGVGLIAGGLVGATAGQLLYRQRSRISKQARS</sequence>
<evidence type="ECO:0000313" key="9">
    <source>
        <dbReference type="EMBL" id="MUG44052.1"/>
    </source>
</evidence>
<evidence type="ECO:0000256" key="1">
    <source>
        <dbReference type="ARBA" id="ARBA00004651"/>
    </source>
</evidence>
<name>A0A7X3CMD4_9BACL</name>
<dbReference type="PANTHER" id="PTHR34979">
    <property type="entry name" value="INNER MEMBRANE PROTEIN YGAZ"/>
    <property type="match status" value="1"/>
</dbReference>
<keyword evidence="6 8" id="KW-1133">Transmembrane helix</keyword>
<keyword evidence="4" id="KW-1003">Cell membrane</keyword>
<dbReference type="InterPro" id="IPR011606">
    <property type="entry name" value="Brnchd-chn_aa_trnsp_permease"/>
</dbReference>
<dbReference type="RefSeq" id="WP_155609469.1">
    <property type="nucleotide sequence ID" value="NZ_WNZW01000001.1"/>
</dbReference>
<comment type="caution">
    <text evidence="9">The sequence shown here is derived from an EMBL/GenBank/DDBJ whole genome shotgun (WGS) entry which is preliminary data.</text>
</comment>
<keyword evidence="7 8" id="KW-0472">Membrane</keyword>
<evidence type="ECO:0000256" key="5">
    <source>
        <dbReference type="ARBA" id="ARBA00022692"/>
    </source>
</evidence>
<feature type="transmembrane region" description="Helical" evidence="8">
    <location>
        <begin position="129"/>
        <end position="154"/>
    </location>
</feature>
<gene>
    <name evidence="9" type="ORF">GNP95_03410</name>
</gene>
<protein>
    <submittedName>
        <fullName evidence="9">Branched-chain amino acid ABC transporter permease</fullName>
    </submittedName>
</protein>
<dbReference type="EMBL" id="WNZW01000001">
    <property type="protein sequence ID" value="MUG44052.1"/>
    <property type="molecule type" value="Genomic_DNA"/>
</dbReference>
<dbReference type="Pfam" id="PF03591">
    <property type="entry name" value="AzlC"/>
    <property type="match status" value="1"/>
</dbReference>
<keyword evidence="3" id="KW-0813">Transport</keyword>
<dbReference type="GO" id="GO:0005886">
    <property type="term" value="C:plasma membrane"/>
    <property type="evidence" value="ECO:0007669"/>
    <property type="project" value="UniProtKB-SubCell"/>
</dbReference>
<organism evidence="9 10">
    <name type="scientific">Paenibacillus woosongensis</name>
    <dbReference type="NCBI Taxonomy" id="307580"/>
    <lineage>
        <taxon>Bacteria</taxon>
        <taxon>Bacillati</taxon>
        <taxon>Bacillota</taxon>
        <taxon>Bacilli</taxon>
        <taxon>Bacillales</taxon>
        <taxon>Paenibacillaceae</taxon>
        <taxon>Paenibacillus</taxon>
    </lineage>
</organism>
<comment type="subcellular location">
    <subcellularLocation>
        <location evidence="1">Cell membrane</location>
        <topology evidence="1">Multi-pass membrane protein</topology>
    </subcellularLocation>
</comment>
<accession>A0A7X3CMD4</accession>
<evidence type="ECO:0000256" key="2">
    <source>
        <dbReference type="ARBA" id="ARBA00010735"/>
    </source>
</evidence>
<keyword evidence="5 8" id="KW-0812">Transmembrane</keyword>
<proteinExistence type="inferred from homology"/>
<evidence type="ECO:0000313" key="10">
    <source>
        <dbReference type="Proteomes" id="UP000447876"/>
    </source>
</evidence>
<dbReference type="OrthoDB" id="3177005at2"/>
<evidence type="ECO:0000256" key="6">
    <source>
        <dbReference type="ARBA" id="ARBA00022989"/>
    </source>
</evidence>
<evidence type="ECO:0000256" key="3">
    <source>
        <dbReference type="ARBA" id="ARBA00022448"/>
    </source>
</evidence>